<proteinExistence type="predicted"/>
<evidence type="ECO:0000256" key="1">
    <source>
        <dbReference type="SAM" id="MobiDB-lite"/>
    </source>
</evidence>
<name>A0A9W5Z1J9_9EURO</name>
<reference evidence="2" key="1">
    <citation type="submission" date="2022-07" db="EMBL/GenBank/DDBJ databases">
        <title>Taxonomy of Aspergillus series Nigri: significant species reduction supported by multi-species coalescent approaches.</title>
        <authorList>
            <person name="Bian C."/>
            <person name="Kusuya Y."/>
            <person name="Sklenar F."/>
            <person name="D'hooge E."/>
            <person name="Yaguchi T."/>
            <person name="Takahashi H."/>
            <person name="Hubka V."/>
        </authorList>
    </citation>
    <scope>NUCLEOTIDE SEQUENCE</scope>
    <source>
        <strain evidence="2">CBS 733.88</strain>
    </source>
</reference>
<evidence type="ECO:0000313" key="3">
    <source>
        <dbReference type="Proteomes" id="UP001143548"/>
    </source>
</evidence>
<comment type="caution">
    <text evidence="2">The sequence shown here is derived from an EMBL/GenBank/DDBJ whole genome shotgun (WGS) entry which is preliminary data.</text>
</comment>
<dbReference type="Proteomes" id="UP001143548">
    <property type="component" value="Unassembled WGS sequence"/>
</dbReference>
<feature type="non-terminal residue" evidence="2">
    <location>
        <position position="73"/>
    </location>
</feature>
<feature type="compositionally biased region" description="Polar residues" evidence="1">
    <location>
        <begin position="1"/>
        <end position="11"/>
    </location>
</feature>
<dbReference type="AlphaFoldDB" id="A0A9W5Z1J9"/>
<gene>
    <name evidence="2" type="ORF">AbraCBS73388_003200</name>
</gene>
<evidence type="ECO:0000313" key="2">
    <source>
        <dbReference type="EMBL" id="GKZ26813.1"/>
    </source>
</evidence>
<protein>
    <submittedName>
        <fullName evidence="2">Uncharacterized protein</fullName>
    </submittedName>
</protein>
<feature type="region of interest" description="Disordered" evidence="1">
    <location>
        <begin position="1"/>
        <end position="53"/>
    </location>
</feature>
<sequence length="73" mass="8486">MPPKTTSTKKGSSGADEKPTWKSKFTDEQLERKRQVDRITQRRTRQKSKQVAAQLQEKMKMLSSGDHKVLLER</sequence>
<organism evidence="2 3">
    <name type="scientific">Aspergillus brasiliensis</name>
    <dbReference type="NCBI Taxonomy" id="319629"/>
    <lineage>
        <taxon>Eukaryota</taxon>
        <taxon>Fungi</taxon>
        <taxon>Dikarya</taxon>
        <taxon>Ascomycota</taxon>
        <taxon>Pezizomycotina</taxon>
        <taxon>Eurotiomycetes</taxon>
        <taxon>Eurotiomycetidae</taxon>
        <taxon>Eurotiales</taxon>
        <taxon>Aspergillaceae</taxon>
        <taxon>Aspergillus</taxon>
        <taxon>Aspergillus subgen. Circumdati</taxon>
    </lineage>
</organism>
<dbReference type="EMBL" id="BROQ01000165">
    <property type="protein sequence ID" value="GKZ26813.1"/>
    <property type="molecule type" value="Genomic_DNA"/>
</dbReference>
<accession>A0A9W5Z1J9</accession>
<feature type="compositionally biased region" description="Basic and acidic residues" evidence="1">
    <location>
        <begin position="15"/>
        <end position="40"/>
    </location>
</feature>